<dbReference type="EMBL" id="LCTW02000107">
    <property type="protein sequence ID" value="KXX78802.1"/>
    <property type="molecule type" value="Genomic_DNA"/>
</dbReference>
<proteinExistence type="predicted"/>
<evidence type="ECO:0000313" key="1">
    <source>
        <dbReference type="EMBL" id="KXX78802.1"/>
    </source>
</evidence>
<dbReference type="VEuPathDB" id="FungiDB:MMYC01_205644"/>
<protein>
    <submittedName>
        <fullName evidence="1">Uncharacterized protein</fullName>
    </submittedName>
</protein>
<keyword evidence="2" id="KW-1185">Reference proteome</keyword>
<sequence length="136" mass="15367">MITEIRYDTLTKIHLIIERPLSLGSLVTSLRAGGQAPFHTADKYQGRVADLAQRVQAVRVSRFKIPGTVPHLDTRMNCSLTHKEAVENVIHEEAKISSEIFQQLKIRAQKSGAFDEEAFEKLEMAGFKFQPPKLLH</sequence>
<organism evidence="1 2">
    <name type="scientific">Madurella mycetomatis</name>
    <dbReference type="NCBI Taxonomy" id="100816"/>
    <lineage>
        <taxon>Eukaryota</taxon>
        <taxon>Fungi</taxon>
        <taxon>Dikarya</taxon>
        <taxon>Ascomycota</taxon>
        <taxon>Pezizomycotina</taxon>
        <taxon>Sordariomycetes</taxon>
        <taxon>Sordariomycetidae</taxon>
        <taxon>Sordariales</taxon>
        <taxon>Sordariales incertae sedis</taxon>
        <taxon>Madurella</taxon>
    </lineage>
</organism>
<reference evidence="1 2" key="1">
    <citation type="journal article" date="2016" name="Genome Announc.">
        <title>Genome Sequence of Madurella mycetomatis mm55, Isolated from a Human Mycetoma Case in Sudan.</title>
        <authorList>
            <person name="Smit S."/>
            <person name="Derks M.F."/>
            <person name="Bervoets S."/>
            <person name="Fahal A."/>
            <person name="van Leeuwen W."/>
            <person name="van Belkum A."/>
            <person name="van de Sande W.W."/>
        </authorList>
    </citation>
    <scope>NUCLEOTIDE SEQUENCE [LARGE SCALE GENOMIC DNA]</scope>
    <source>
        <strain evidence="2">mm55</strain>
    </source>
</reference>
<evidence type="ECO:0000313" key="2">
    <source>
        <dbReference type="Proteomes" id="UP000078237"/>
    </source>
</evidence>
<dbReference type="AlphaFoldDB" id="A0A175W5I5"/>
<comment type="caution">
    <text evidence="1">The sequence shown here is derived from an EMBL/GenBank/DDBJ whole genome shotgun (WGS) entry which is preliminary data.</text>
</comment>
<dbReference type="OrthoDB" id="5275938at2759"/>
<name>A0A175W5I5_9PEZI</name>
<accession>A0A175W5I5</accession>
<dbReference type="Proteomes" id="UP000078237">
    <property type="component" value="Unassembled WGS sequence"/>
</dbReference>
<gene>
    <name evidence="1" type="ORF">MMYC01_205644</name>
</gene>